<feature type="transmembrane region" description="Helical" evidence="9">
    <location>
        <begin position="96"/>
        <end position="116"/>
    </location>
</feature>
<evidence type="ECO:0000313" key="12">
    <source>
        <dbReference type="EMBL" id="KPV54014.1"/>
    </source>
</evidence>
<feature type="domain" description="NADH:ubiquinone oxidoreductase chain 4 N-terminal" evidence="11">
    <location>
        <begin position="85"/>
        <end position="140"/>
    </location>
</feature>
<evidence type="ECO:0000256" key="9">
    <source>
        <dbReference type="SAM" id="Phobius"/>
    </source>
</evidence>
<keyword evidence="5 9" id="KW-1133">Transmembrane helix</keyword>
<dbReference type="GO" id="GO:0008137">
    <property type="term" value="F:NADH dehydrogenase (ubiquinone) activity"/>
    <property type="evidence" value="ECO:0007669"/>
    <property type="project" value="InterPro"/>
</dbReference>
<comment type="similarity">
    <text evidence="2">Belongs to the complex I subunit 4 family.</text>
</comment>
<feature type="transmembrane region" description="Helical" evidence="9">
    <location>
        <begin position="433"/>
        <end position="456"/>
    </location>
</feature>
<dbReference type="InterPro" id="IPR000260">
    <property type="entry name" value="NADH4_N"/>
</dbReference>
<dbReference type="GO" id="GO:0003954">
    <property type="term" value="F:NADH dehydrogenase activity"/>
    <property type="evidence" value="ECO:0007669"/>
    <property type="project" value="TreeGrafter"/>
</dbReference>
<dbReference type="Pfam" id="PF00361">
    <property type="entry name" value="Proton_antipo_M"/>
    <property type="match status" value="1"/>
</dbReference>
<name>A0A0P9D817_9CHLR</name>
<dbReference type="GO" id="GO:0048039">
    <property type="term" value="F:ubiquinone binding"/>
    <property type="evidence" value="ECO:0007669"/>
    <property type="project" value="TreeGrafter"/>
</dbReference>
<organism evidence="12 13">
    <name type="scientific">Kouleothrix aurantiaca</name>
    <dbReference type="NCBI Taxonomy" id="186479"/>
    <lineage>
        <taxon>Bacteria</taxon>
        <taxon>Bacillati</taxon>
        <taxon>Chloroflexota</taxon>
        <taxon>Chloroflexia</taxon>
        <taxon>Chloroflexales</taxon>
        <taxon>Roseiflexineae</taxon>
        <taxon>Roseiflexaceae</taxon>
        <taxon>Kouleothrix</taxon>
    </lineage>
</organism>
<evidence type="ECO:0000256" key="4">
    <source>
        <dbReference type="ARBA" id="ARBA00022967"/>
    </source>
</evidence>
<keyword evidence="6" id="KW-0520">NAD</keyword>
<evidence type="ECO:0000313" key="13">
    <source>
        <dbReference type="Proteomes" id="UP000050509"/>
    </source>
</evidence>
<feature type="transmembrane region" description="Helical" evidence="9">
    <location>
        <begin position="12"/>
        <end position="31"/>
    </location>
</feature>
<evidence type="ECO:0000256" key="3">
    <source>
        <dbReference type="ARBA" id="ARBA00022692"/>
    </source>
</evidence>
<dbReference type="AlphaFoldDB" id="A0A0P9D817"/>
<feature type="transmembrane region" description="Helical" evidence="9">
    <location>
        <begin position="254"/>
        <end position="274"/>
    </location>
</feature>
<dbReference type="NCBIfam" id="TIGR01972">
    <property type="entry name" value="NDH_I_M"/>
    <property type="match status" value="1"/>
</dbReference>
<dbReference type="GO" id="GO:0012505">
    <property type="term" value="C:endomembrane system"/>
    <property type="evidence" value="ECO:0007669"/>
    <property type="project" value="UniProtKB-SubCell"/>
</dbReference>
<feature type="transmembrane region" description="Helical" evidence="9">
    <location>
        <begin position="362"/>
        <end position="379"/>
    </location>
</feature>
<keyword evidence="13" id="KW-1185">Reference proteome</keyword>
<evidence type="ECO:0000256" key="6">
    <source>
        <dbReference type="ARBA" id="ARBA00023027"/>
    </source>
</evidence>
<feature type="transmembrane region" description="Helical" evidence="9">
    <location>
        <begin position="128"/>
        <end position="152"/>
    </location>
</feature>
<feature type="domain" description="NADH:quinone oxidoreductase/Mrp antiporter transmembrane" evidence="10">
    <location>
        <begin position="143"/>
        <end position="478"/>
    </location>
</feature>
<feature type="transmembrane region" description="Helical" evidence="9">
    <location>
        <begin position="181"/>
        <end position="202"/>
    </location>
</feature>
<sequence>MNYLQFSDGPWLTFLVLSPLVGMLLVALSGALRMDDRIVKIGATAWSLTSLGLAIFLWAGFNPSLVADGQGVIQFVEKIPWIDAIKVDYFLGVDGISLPLVLLTTVMTPIAMLASFNVEARVKMHFALLFLLEAAMLGYFVALNFFFFFIFWEFSLVPAFFIIQNWGRNPEGRSRYAAFKFFVYTMGGSVGMLLLFQFFYVATRAAGIATFDLVTLGRLGQGLPVEGVSGSLQDIVYRYVESVGITNYLGNFPLVYTSIAFWAIFIAFAIKLAVWPFHTWLPDAYSEAPTAGSILLSAVMSKMGAYGMLRIMLPLVPDAAQFFGPVIGALALIGIVAGAFGALSYTGGDIKRLIGYTSINHMGYVALAIAAAATLNSAADAQSRPIAINGAVMQMVAHGLSTGALFLLVGYLYQRTGTYNLRDWGGLRKVMPMFSGVMGVAMFANLGLPGLAGFVGEFFIFRGTWASLPFFTLLATIGLVVSALALLQMYARIFNGPLNPRWDAGHGGQGLPDMRVASREFLAAAPLLVLLLVLGVYPAPIMDLANQTATALVNVFTRVLS</sequence>
<dbReference type="InterPro" id="IPR010227">
    <property type="entry name" value="NADH_Q_OxRdtase_chainM/4"/>
</dbReference>
<dbReference type="GO" id="GO:0042773">
    <property type="term" value="P:ATP synthesis coupled electron transport"/>
    <property type="evidence" value="ECO:0007669"/>
    <property type="project" value="InterPro"/>
</dbReference>
<gene>
    <name evidence="12" type="ORF">SE17_06290</name>
</gene>
<feature type="transmembrane region" description="Helical" evidence="9">
    <location>
        <begin position="521"/>
        <end position="539"/>
    </location>
</feature>
<dbReference type="PANTHER" id="PTHR43507:SF1">
    <property type="entry name" value="NADH-UBIQUINONE OXIDOREDUCTASE CHAIN 4"/>
    <property type="match status" value="1"/>
</dbReference>
<comment type="subcellular location">
    <subcellularLocation>
        <location evidence="1">Endomembrane system</location>
        <topology evidence="1">Multi-pass membrane protein</topology>
    </subcellularLocation>
    <subcellularLocation>
        <location evidence="8">Membrane</location>
        <topology evidence="8">Multi-pass membrane protein</topology>
    </subcellularLocation>
</comment>
<comment type="caution">
    <text evidence="12">The sequence shown here is derived from an EMBL/GenBank/DDBJ whole genome shotgun (WGS) entry which is preliminary data.</text>
</comment>
<dbReference type="Pfam" id="PF01059">
    <property type="entry name" value="Oxidored_q5_N"/>
    <property type="match status" value="1"/>
</dbReference>
<dbReference type="PANTHER" id="PTHR43507">
    <property type="entry name" value="NADH-UBIQUINONE OXIDOREDUCTASE CHAIN 4"/>
    <property type="match status" value="1"/>
</dbReference>
<dbReference type="PRINTS" id="PR01437">
    <property type="entry name" value="NUOXDRDTASE4"/>
</dbReference>
<dbReference type="EMBL" id="LJCR01000131">
    <property type="protein sequence ID" value="KPV54014.1"/>
    <property type="molecule type" value="Genomic_DNA"/>
</dbReference>
<evidence type="ECO:0000259" key="11">
    <source>
        <dbReference type="Pfam" id="PF01059"/>
    </source>
</evidence>
<feature type="transmembrane region" description="Helical" evidence="9">
    <location>
        <begin position="322"/>
        <end position="342"/>
    </location>
</feature>
<feature type="transmembrane region" description="Helical" evidence="9">
    <location>
        <begin position="468"/>
        <end position="491"/>
    </location>
</feature>
<keyword evidence="7 9" id="KW-0472">Membrane</keyword>
<evidence type="ECO:0000256" key="7">
    <source>
        <dbReference type="ARBA" id="ARBA00023136"/>
    </source>
</evidence>
<feature type="transmembrane region" description="Helical" evidence="9">
    <location>
        <begin position="43"/>
        <end position="61"/>
    </location>
</feature>
<evidence type="ECO:0000256" key="5">
    <source>
        <dbReference type="ARBA" id="ARBA00022989"/>
    </source>
</evidence>
<proteinExistence type="inferred from homology"/>
<evidence type="ECO:0000256" key="2">
    <source>
        <dbReference type="ARBA" id="ARBA00009025"/>
    </source>
</evidence>
<dbReference type="PATRIC" id="fig|186479.3.peg.1350"/>
<evidence type="ECO:0000259" key="10">
    <source>
        <dbReference type="Pfam" id="PF00361"/>
    </source>
</evidence>
<keyword evidence="4" id="KW-1278">Translocase</keyword>
<protein>
    <submittedName>
        <fullName evidence="12">NADH-quinone oxidoreductase subunit N</fullName>
    </submittedName>
</protein>
<feature type="transmembrane region" description="Helical" evidence="9">
    <location>
        <begin position="391"/>
        <end position="413"/>
    </location>
</feature>
<keyword evidence="3 8" id="KW-0812">Transmembrane</keyword>
<reference evidence="12 13" key="1">
    <citation type="submission" date="2015-09" db="EMBL/GenBank/DDBJ databases">
        <title>Draft genome sequence of Kouleothrix aurantiaca JCM 19913.</title>
        <authorList>
            <person name="Hemp J."/>
        </authorList>
    </citation>
    <scope>NUCLEOTIDE SEQUENCE [LARGE SCALE GENOMIC DNA]</scope>
    <source>
        <strain evidence="12 13">COM-B</strain>
    </source>
</reference>
<dbReference type="GO" id="GO:0016020">
    <property type="term" value="C:membrane"/>
    <property type="evidence" value="ECO:0007669"/>
    <property type="project" value="UniProtKB-SubCell"/>
</dbReference>
<accession>A0A0P9D817</accession>
<evidence type="ECO:0000256" key="1">
    <source>
        <dbReference type="ARBA" id="ARBA00004127"/>
    </source>
</evidence>
<dbReference type="Proteomes" id="UP000050509">
    <property type="component" value="Unassembled WGS sequence"/>
</dbReference>
<dbReference type="InterPro" id="IPR003918">
    <property type="entry name" value="NADH_UbQ_OxRdtase"/>
</dbReference>
<evidence type="ECO:0000256" key="8">
    <source>
        <dbReference type="RuleBase" id="RU000320"/>
    </source>
</evidence>
<dbReference type="GO" id="GO:0015990">
    <property type="term" value="P:electron transport coupled proton transport"/>
    <property type="evidence" value="ECO:0007669"/>
    <property type="project" value="TreeGrafter"/>
</dbReference>
<dbReference type="InterPro" id="IPR001750">
    <property type="entry name" value="ND/Mrp_TM"/>
</dbReference>